<dbReference type="GO" id="GO:0006952">
    <property type="term" value="P:defense response"/>
    <property type="evidence" value="ECO:0007669"/>
    <property type="project" value="UniProtKB-KW"/>
</dbReference>
<dbReference type="PRINTS" id="PR00364">
    <property type="entry name" value="DISEASERSIST"/>
</dbReference>
<evidence type="ECO:0000256" key="1">
    <source>
        <dbReference type="ARBA" id="ARBA00022614"/>
    </source>
</evidence>
<dbReference type="STRING" id="4155.A0A022Q8T4"/>
<dbReference type="Gene3D" id="3.40.50.300">
    <property type="entry name" value="P-loop containing nucleotide triphosphate hydrolases"/>
    <property type="match status" value="1"/>
</dbReference>
<dbReference type="SUPFAM" id="SSF52058">
    <property type="entry name" value="L domain-like"/>
    <property type="match status" value="1"/>
</dbReference>
<protein>
    <submittedName>
        <fullName evidence="6">Uncharacterized protein</fullName>
    </submittedName>
</protein>
<keyword evidence="2" id="KW-0677">Repeat</keyword>
<dbReference type="EMBL" id="KI632125">
    <property type="protein sequence ID" value="EYU24401.1"/>
    <property type="molecule type" value="Genomic_DNA"/>
</dbReference>
<evidence type="ECO:0000256" key="3">
    <source>
        <dbReference type="ARBA" id="ARBA00022821"/>
    </source>
</evidence>
<keyword evidence="1" id="KW-0433">Leucine-rich repeat</keyword>
<evidence type="ECO:0000259" key="4">
    <source>
        <dbReference type="Pfam" id="PF00931"/>
    </source>
</evidence>
<dbReference type="Pfam" id="PF00931">
    <property type="entry name" value="NB-ARC"/>
    <property type="match status" value="1"/>
</dbReference>
<dbReference type="Proteomes" id="UP000030748">
    <property type="component" value="Unassembled WGS sequence"/>
</dbReference>
<dbReference type="PANTHER" id="PTHR23155:SF1152">
    <property type="entry name" value="AAA+ ATPASE DOMAIN-CONTAINING PROTEIN"/>
    <property type="match status" value="1"/>
</dbReference>
<dbReference type="InterPro" id="IPR044974">
    <property type="entry name" value="Disease_R_plants"/>
</dbReference>
<keyword evidence="3" id="KW-0611">Plant defense</keyword>
<dbReference type="eggNOG" id="KOG4658">
    <property type="taxonomic scope" value="Eukaryota"/>
</dbReference>
<dbReference type="GO" id="GO:0005737">
    <property type="term" value="C:cytoplasm"/>
    <property type="evidence" value="ECO:0007669"/>
    <property type="project" value="UniProtKB-SubCell"/>
</dbReference>
<keyword evidence="7" id="KW-1185">Reference proteome</keyword>
<feature type="domain" description="NB-ARC" evidence="4">
    <location>
        <begin position="68"/>
        <end position="202"/>
    </location>
</feature>
<dbReference type="Pfam" id="PF23598">
    <property type="entry name" value="LRR_14"/>
    <property type="match status" value="1"/>
</dbReference>
<dbReference type="InterPro" id="IPR002182">
    <property type="entry name" value="NB-ARC"/>
</dbReference>
<evidence type="ECO:0000313" key="7">
    <source>
        <dbReference type="Proteomes" id="UP000030748"/>
    </source>
</evidence>
<name>A0A022Q8T4_ERYGU</name>
<dbReference type="InterPro" id="IPR055414">
    <property type="entry name" value="LRR_R13L4/SHOC2-like"/>
</dbReference>
<dbReference type="PANTHER" id="PTHR23155">
    <property type="entry name" value="DISEASE RESISTANCE PROTEIN RP"/>
    <property type="match status" value="1"/>
</dbReference>
<feature type="domain" description="Disease resistance R13L4/SHOC-2-like LRR" evidence="5">
    <location>
        <begin position="444"/>
        <end position="634"/>
    </location>
</feature>
<dbReference type="InterPro" id="IPR042197">
    <property type="entry name" value="Apaf_helical"/>
</dbReference>
<organism evidence="6 7">
    <name type="scientific">Erythranthe guttata</name>
    <name type="common">Yellow monkey flower</name>
    <name type="synonym">Mimulus guttatus</name>
    <dbReference type="NCBI Taxonomy" id="4155"/>
    <lineage>
        <taxon>Eukaryota</taxon>
        <taxon>Viridiplantae</taxon>
        <taxon>Streptophyta</taxon>
        <taxon>Embryophyta</taxon>
        <taxon>Tracheophyta</taxon>
        <taxon>Spermatophyta</taxon>
        <taxon>Magnoliopsida</taxon>
        <taxon>eudicotyledons</taxon>
        <taxon>Gunneridae</taxon>
        <taxon>Pentapetalae</taxon>
        <taxon>asterids</taxon>
        <taxon>lamiids</taxon>
        <taxon>Lamiales</taxon>
        <taxon>Phrymaceae</taxon>
        <taxon>Erythranthe</taxon>
    </lineage>
</organism>
<dbReference type="GO" id="GO:0051707">
    <property type="term" value="P:response to other organism"/>
    <property type="evidence" value="ECO:0007669"/>
    <property type="project" value="UniProtKB-ARBA"/>
</dbReference>
<dbReference type="AlphaFoldDB" id="A0A022Q8T4"/>
<reference evidence="6 7" key="1">
    <citation type="journal article" date="2013" name="Proc. Natl. Acad. Sci. U.S.A.">
        <title>Fine-scale variation in meiotic recombination in Mimulus inferred from population shotgun sequencing.</title>
        <authorList>
            <person name="Hellsten U."/>
            <person name="Wright K.M."/>
            <person name="Jenkins J."/>
            <person name="Shu S."/>
            <person name="Yuan Y."/>
            <person name="Wessler S.R."/>
            <person name="Schmutz J."/>
            <person name="Willis J.H."/>
            <person name="Rokhsar D.S."/>
        </authorList>
    </citation>
    <scope>NUCLEOTIDE SEQUENCE [LARGE SCALE GENOMIC DNA]</scope>
    <source>
        <strain evidence="7">cv. DUN x IM62</strain>
    </source>
</reference>
<sequence length="664" mass="76293">MRELGDVYEPEEETLKAPEREWCCGSLRQRYAFNLSNPFSDYSDDDDDYVQLSIYFDENKSKVVGLSDQVSKITTMLKDWKLSQHLFVSILGMTGIGKTTLAKEIFEHPLISRRFHRRVWVNVCPNYPSRNILQDILAQLDPDIDKIHDLFEHLSKFMRSNRCLVVLDGVWDTDVIEYLPIFSRRKFKSGSAFLVTTTLEQVDSWSLLRRKVFDDMHCPPQLVKAGKKIAKICESLPLTIVTVADIMSGVGNTTIDYWNEVAEKQNSVFMDAYNKMSQVLSPNYDYLPQHLKSPFLYFGRFLERNLFESTSHDLAAGCLSNLISRSVVMVHQQSTSNGIKNCRLHSIFWPMCVTEARKNKFFHVIRHYIDILAEVEIQPRLCIHNNILFGINGLNNLMASHSNLSSLLCTGPYHQYPVPICLDHSKLLRVLEALTIRFYLFPIDVLKLVELRYLALTYNGNLLSSISKLLNLECLIVGRPFSIKPAAKPLCLPVEIWDMKKLKHLHIMGSQLPDPCEGSFLPDLLTLSDINAHSCTKNIFERIPNLTKLGIQIELPPNAVEPLVSSCFDHISHLNKLESLKCVIVNPIFKNPPLLSVFPLGLKKLILKLRCYAFRGPEWEVEDNRFLRLELLLIEDSDLVQWTAARRSFPFLNCLSVKHCYKLK</sequence>
<dbReference type="SUPFAM" id="SSF52540">
    <property type="entry name" value="P-loop containing nucleoside triphosphate hydrolases"/>
    <property type="match status" value="1"/>
</dbReference>
<feature type="non-terminal residue" evidence="6">
    <location>
        <position position="664"/>
    </location>
</feature>
<evidence type="ECO:0000256" key="2">
    <source>
        <dbReference type="ARBA" id="ARBA00022737"/>
    </source>
</evidence>
<evidence type="ECO:0000313" key="6">
    <source>
        <dbReference type="EMBL" id="EYU24401.1"/>
    </source>
</evidence>
<dbReference type="InterPro" id="IPR027417">
    <property type="entry name" value="P-loop_NTPase"/>
</dbReference>
<dbReference type="GO" id="GO:0043531">
    <property type="term" value="F:ADP binding"/>
    <property type="evidence" value="ECO:0007669"/>
    <property type="project" value="InterPro"/>
</dbReference>
<evidence type="ECO:0000259" key="5">
    <source>
        <dbReference type="Pfam" id="PF23598"/>
    </source>
</evidence>
<dbReference type="Gene3D" id="1.10.8.430">
    <property type="entry name" value="Helical domain of apoptotic protease-activating factors"/>
    <property type="match status" value="1"/>
</dbReference>
<proteinExistence type="predicted"/>
<gene>
    <name evidence="6" type="ORF">MIMGU_mgv1a025653mg</name>
</gene>
<accession>A0A022Q8T4</accession>